<evidence type="ECO:0000256" key="4">
    <source>
        <dbReference type="ARBA" id="ARBA00022723"/>
    </source>
</evidence>
<dbReference type="AlphaFoldDB" id="A0A832EJS8"/>
<dbReference type="InterPro" id="IPR013149">
    <property type="entry name" value="ADH-like_C"/>
</dbReference>
<name>A0A832EJS8_9BACT</name>
<dbReference type="GO" id="GO:0005737">
    <property type="term" value="C:cytoplasm"/>
    <property type="evidence" value="ECO:0007669"/>
    <property type="project" value="TreeGrafter"/>
</dbReference>
<accession>A0A832EJS8</accession>
<evidence type="ECO:0000256" key="3">
    <source>
        <dbReference type="ARBA" id="ARBA00013190"/>
    </source>
</evidence>
<dbReference type="GO" id="GO:0004022">
    <property type="term" value="F:alcohol dehydrogenase (NAD+) activity"/>
    <property type="evidence" value="ECO:0007669"/>
    <property type="project" value="UniProtKB-EC"/>
</dbReference>
<keyword evidence="6 8" id="KW-0560">Oxidoreductase</keyword>
<evidence type="ECO:0000256" key="1">
    <source>
        <dbReference type="ARBA" id="ARBA00001947"/>
    </source>
</evidence>
<dbReference type="EC" id="1.1.1.1" evidence="3"/>
<dbReference type="InterPro" id="IPR020843">
    <property type="entry name" value="ER"/>
</dbReference>
<dbReference type="SMART" id="SM00829">
    <property type="entry name" value="PKS_ER"/>
    <property type="match status" value="1"/>
</dbReference>
<dbReference type="InterPro" id="IPR036291">
    <property type="entry name" value="NAD(P)-bd_dom_sf"/>
</dbReference>
<dbReference type="InterPro" id="IPR011032">
    <property type="entry name" value="GroES-like_sf"/>
</dbReference>
<dbReference type="GO" id="GO:0046872">
    <property type="term" value="F:metal ion binding"/>
    <property type="evidence" value="ECO:0007669"/>
    <property type="project" value="UniProtKB-KW"/>
</dbReference>
<comment type="cofactor">
    <cofactor evidence="1">
        <name>Zn(2+)</name>
        <dbReference type="ChEBI" id="CHEBI:29105"/>
    </cofactor>
</comment>
<dbReference type="SUPFAM" id="SSF50129">
    <property type="entry name" value="GroES-like"/>
    <property type="match status" value="1"/>
</dbReference>
<proteinExistence type="inferred from homology"/>
<protein>
    <recommendedName>
        <fullName evidence="3">alcohol dehydrogenase</fullName>
        <ecNumber evidence="3">1.1.1.1</ecNumber>
    </recommendedName>
</protein>
<reference evidence="8" key="1">
    <citation type="journal article" date="2020" name="mSystems">
        <title>Genome- and Community-Level Interaction Insights into Carbon Utilization and Element Cycling Functions of Hydrothermarchaeota in Hydrothermal Sediment.</title>
        <authorList>
            <person name="Zhou Z."/>
            <person name="Liu Y."/>
            <person name="Xu W."/>
            <person name="Pan J."/>
            <person name="Luo Z.H."/>
            <person name="Li M."/>
        </authorList>
    </citation>
    <scope>NUCLEOTIDE SEQUENCE [LARGE SCALE GENOMIC DNA]</scope>
    <source>
        <strain evidence="8">SpSt-456</strain>
    </source>
</reference>
<dbReference type="SUPFAM" id="SSF51735">
    <property type="entry name" value="NAD(P)-binding Rossmann-fold domains"/>
    <property type="match status" value="1"/>
</dbReference>
<evidence type="ECO:0000313" key="8">
    <source>
        <dbReference type="EMBL" id="HFK97373.1"/>
    </source>
</evidence>
<evidence type="ECO:0000256" key="6">
    <source>
        <dbReference type="ARBA" id="ARBA00023002"/>
    </source>
</evidence>
<dbReference type="Pfam" id="PF08240">
    <property type="entry name" value="ADH_N"/>
    <property type="match status" value="1"/>
</dbReference>
<comment type="caution">
    <text evidence="8">The sequence shown here is derived from an EMBL/GenBank/DDBJ whole genome shotgun (WGS) entry which is preliminary data.</text>
</comment>
<evidence type="ECO:0000259" key="7">
    <source>
        <dbReference type="SMART" id="SM00829"/>
    </source>
</evidence>
<dbReference type="NCBIfam" id="TIGR02822">
    <property type="entry name" value="adh_fam_2"/>
    <property type="match status" value="1"/>
</dbReference>
<dbReference type="Pfam" id="PF00107">
    <property type="entry name" value="ADH_zinc_N"/>
    <property type="match status" value="1"/>
</dbReference>
<dbReference type="InterPro" id="IPR014187">
    <property type="entry name" value="ADH_Zn_typ-2"/>
</dbReference>
<evidence type="ECO:0000256" key="5">
    <source>
        <dbReference type="ARBA" id="ARBA00022833"/>
    </source>
</evidence>
<feature type="domain" description="Enoyl reductase (ER)" evidence="7">
    <location>
        <begin position="14"/>
        <end position="338"/>
    </location>
</feature>
<dbReference type="CDD" id="cd08298">
    <property type="entry name" value="CAD2"/>
    <property type="match status" value="1"/>
</dbReference>
<dbReference type="InterPro" id="IPR013154">
    <property type="entry name" value="ADH-like_N"/>
</dbReference>
<dbReference type="EMBL" id="DSTK01000026">
    <property type="protein sequence ID" value="HFK97373.1"/>
    <property type="molecule type" value="Genomic_DNA"/>
</dbReference>
<dbReference type="PANTHER" id="PTHR42940">
    <property type="entry name" value="ALCOHOL DEHYDROGENASE 1-RELATED"/>
    <property type="match status" value="1"/>
</dbReference>
<gene>
    <name evidence="8" type="ORF">ENS06_08650</name>
</gene>
<dbReference type="Gene3D" id="3.40.50.720">
    <property type="entry name" value="NAD(P)-binding Rossmann-like Domain"/>
    <property type="match status" value="1"/>
</dbReference>
<keyword evidence="5" id="KW-0862">Zinc</keyword>
<organism evidence="8">
    <name type="scientific">Desulfacinum infernum</name>
    <dbReference type="NCBI Taxonomy" id="35837"/>
    <lineage>
        <taxon>Bacteria</taxon>
        <taxon>Pseudomonadati</taxon>
        <taxon>Thermodesulfobacteriota</taxon>
        <taxon>Syntrophobacteria</taxon>
        <taxon>Syntrophobacterales</taxon>
        <taxon>Syntrophobacteraceae</taxon>
        <taxon>Desulfacinum</taxon>
    </lineage>
</organism>
<evidence type="ECO:0000256" key="2">
    <source>
        <dbReference type="ARBA" id="ARBA00008072"/>
    </source>
</evidence>
<keyword evidence="4" id="KW-0479">Metal-binding</keyword>
<sequence>MKAMVLHRCAPVEQRPLSFQELPDPEPAFGEIRVRIGACGVCRTDLHVVEGELPPLGRAVIPGHQIVGRVDKTGPGVSRFREGDRVGIAWLRHTCGTCEHCLEGRENLCEKALFTGYHASGGYATHAVVREDFAYPIPNNLSDAEATPLLCAGIIGYRSLKRALCGPLSATAGGKPRTLALYGFGSSAHIVIQIARFWGYEVYAVSRTARHQRLAKDLGAVWAGASAEDLPVKVHHAIVFAPAGPLVPAALEHLEKGGTLALAGIYMSAIPPMDYERHLFYEKNIHSVTANTRQDAVELLETAAAVPVRPTVRLYPLEAANEALLDLKNDRIEGTGVLIP</sequence>
<dbReference type="Gene3D" id="3.90.180.10">
    <property type="entry name" value="Medium-chain alcohol dehydrogenases, catalytic domain"/>
    <property type="match status" value="1"/>
</dbReference>
<comment type="similarity">
    <text evidence="2">Belongs to the zinc-containing alcohol dehydrogenase family.</text>
</comment>
<dbReference type="PANTHER" id="PTHR42940:SF8">
    <property type="entry name" value="VACUOLAR PROTEIN SORTING-ASSOCIATED PROTEIN 11"/>
    <property type="match status" value="1"/>
</dbReference>